<gene>
    <name evidence="1" type="ORF">KHM83_13835</name>
</gene>
<comment type="caution">
    <text evidence="1">The sequence shown here is derived from an EMBL/GenBank/DDBJ whole genome shotgun (WGS) entry which is preliminary data.</text>
</comment>
<name>A0ABS5PRG7_9FIRM</name>
<accession>A0ABS5PRG7</accession>
<evidence type="ECO:0000313" key="2">
    <source>
        <dbReference type="Proteomes" id="UP000746471"/>
    </source>
</evidence>
<organism evidence="1 2">
    <name type="scientific">Fusibacter paucivorans</name>
    <dbReference type="NCBI Taxonomy" id="76009"/>
    <lineage>
        <taxon>Bacteria</taxon>
        <taxon>Bacillati</taxon>
        <taxon>Bacillota</taxon>
        <taxon>Clostridia</taxon>
        <taxon>Eubacteriales</taxon>
        <taxon>Eubacteriales Family XII. Incertae Sedis</taxon>
        <taxon>Fusibacter</taxon>
    </lineage>
</organism>
<keyword evidence="2" id="KW-1185">Reference proteome</keyword>
<dbReference type="Proteomes" id="UP000746471">
    <property type="component" value="Unassembled WGS sequence"/>
</dbReference>
<evidence type="ECO:0000313" key="1">
    <source>
        <dbReference type="EMBL" id="MBS7527760.1"/>
    </source>
</evidence>
<dbReference type="RefSeq" id="WP_213237622.1">
    <property type="nucleotide sequence ID" value="NZ_JAHBCL010000025.1"/>
</dbReference>
<sequence length="234" mass="27852">MNTLALTQREIETILALKETDDIRNYIIDYVSNNDLEAIVRQIDYFRKKRIRLERHQELINSDGYRAGYIRCLEDILASKQRYHKDFDIIKVFEAPKFRRTVAFLYDQDHSLSQNELSKELAIPKATFSDLLHDPRYEDYFIIVRIANRHYIKLSPYGRALYEKYLKKIKQREVEALKINDLIDEHLQAQRLETSVDTMPKAIHQRELGSKQQRYANKYRKRISQNQNVAGATL</sequence>
<dbReference type="EMBL" id="JAHBCL010000025">
    <property type="protein sequence ID" value="MBS7527760.1"/>
    <property type="molecule type" value="Genomic_DNA"/>
</dbReference>
<evidence type="ECO:0008006" key="3">
    <source>
        <dbReference type="Google" id="ProtNLM"/>
    </source>
</evidence>
<protein>
    <recommendedName>
        <fullName evidence="3">MarR family transcriptional regulator</fullName>
    </recommendedName>
</protein>
<reference evidence="1 2" key="1">
    <citation type="submission" date="2021-05" db="EMBL/GenBank/DDBJ databases">
        <title>Fusibacter ferrireducens sp. nov., an anaerobic, sulfur- and Fe-reducing bacterium isolated from the mangrove sediment.</title>
        <authorList>
            <person name="Qiu D."/>
        </authorList>
    </citation>
    <scope>NUCLEOTIDE SEQUENCE [LARGE SCALE GENOMIC DNA]</scope>
    <source>
        <strain evidence="1 2">DSM 12116</strain>
    </source>
</reference>
<proteinExistence type="predicted"/>